<evidence type="ECO:0008006" key="3">
    <source>
        <dbReference type="Google" id="ProtNLM"/>
    </source>
</evidence>
<organism evidence="1 2">
    <name type="scientific">Streptomyces actuosus</name>
    <dbReference type="NCBI Taxonomy" id="1885"/>
    <lineage>
        <taxon>Bacteria</taxon>
        <taxon>Bacillati</taxon>
        <taxon>Actinomycetota</taxon>
        <taxon>Actinomycetes</taxon>
        <taxon>Kitasatosporales</taxon>
        <taxon>Streptomycetaceae</taxon>
        <taxon>Streptomyces</taxon>
    </lineage>
</organism>
<dbReference type="Proteomes" id="UP000788262">
    <property type="component" value="Unassembled WGS sequence"/>
</dbReference>
<accession>A0ABS2VPR6</accession>
<proteinExistence type="predicted"/>
<name>A0ABS2VPR6_STRAS</name>
<evidence type="ECO:0000313" key="2">
    <source>
        <dbReference type="Proteomes" id="UP000788262"/>
    </source>
</evidence>
<dbReference type="EMBL" id="JAFFZS010000008">
    <property type="protein sequence ID" value="MBN0045102.1"/>
    <property type="molecule type" value="Genomic_DNA"/>
</dbReference>
<keyword evidence="2" id="KW-1185">Reference proteome</keyword>
<reference evidence="1 2" key="1">
    <citation type="submission" date="2021-02" db="EMBL/GenBank/DDBJ databases">
        <title>Whole genome sequencing of Streptomyces actuosus VRA1.</title>
        <authorList>
            <person name="Sen G."/>
            <person name="Sen A."/>
        </authorList>
    </citation>
    <scope>NUCLEOTIDE SEQUENCE [LARGE SCALE GENOMIC DNA]</scope>
    <source>
        <strain evidence="1 2">VRA1</strain>
    </source>
</reference>
<comment type="caution">
    <text evidence="1">The sequence shown here is derived from an EMBL/GenBank/DDBJ whole genome shotgun (WGS) entry which is preliminary data.</text>
</comment>
<gene>
    <name evidence="1" type="ORF">JS756_13475</name>
</gene>
<dbReference type="RefSeq" id="WP_205383307.1">
    <property type="nucleotide sequence ID" value="NZ_JAFFZS010000008.1"/>
</dbReference>
<protein>
    <recommendedName>
        <fullName evidence="3">Energy-coupling factor transporter transmembrane protein EcfT</fullName>
    </recommendedName>
</protein>
<evidence type="ECO:0000313" key="1">
    <source>
        <dbReference type="EMBL" id="MBN0045102.1"/>
    </source>
</evidence>
<sequence length="82" mass="8826">MSQEDQINWSDRPVTSGGTMKASEWWELLAGIAMTCVEQGAQQRYGLLAPVALLSLSIGLRLVKAKPGVTLVLAFVLLNLVA</sequence>